<gene>
    <name evidence="5" type="ORF">MNBD_GAMMA18-403</name>
</gene>
<evidence type="ECO:0000259" key="3">
    <source>
        <dbReference type="PROSITE" id="PS51192"/>
    </source>
</evidence>
<name>A0A3B1A213_9ZZZZ</name>
<dbReference type="GO" id="GO:0043138">
    <property type="term" value="F:3'-5' DNA helicase activity"/>
    <property type="evidence" value="ECO:0007669"/>
    <property type="project" value="TreeGrafter"/>
</dbReference>
<dbReference type="InterPro" id="IPR014001">
    <property type="entry name" value="Helicase_ATP-bd"/>
</dbReference>
<dbReference type="PANTHER" id="PTHR47957:SF3">
    <property type="entry name" value="ATP-DEPENDENT HELICASE HRQ1"/>
    <property type="match status" value="1"/>
</dbReference>
<evidence type="ECO:0000313" key="5">
    <source>
        <dbReference type="EMBL" id="VAW87754.1"/>
    </source>
</evidence>
<dbReference type="InterPro" id="IPR027417">
    <property type="entry name" value="P-loop_NTPase"/>
</dbReference>
<dbReference type="SUPFAM" id="SSF52540">
    <property type="entry name" value="P-loop containing nucleoside triphosphate hydrolases"/>
    <property type="match status" value="2"/>
</dbReference>
<protein>
    <submittedName>
        <fullName evidence="5">Helicase, C-terminal:Type III restriction enzyme, res subunit:DEAD/DEAH box helicase, N-terminal</fullName>
    </submittedName>
</protein>
<dbReference type="InterPro" id="IPR018973">
    <property type="entry name" value="MZB"/>
</dbReference>
<dbReference type="Pfam" id="PF09369">
    <property type="entry name" value="MZB"/>
    <property type="match status" value="1"/>
</dbReference>
<evidence type="ECO:0000256" key="2">
    <source>
        <dbReference type="ARBA" id="ARBA00022840"/>
    </source>
</evidence>
<proteinExistence type="predicted"/>
<dbReference type="InterPro" id="IPR001650">
    <property type="entry name" value="Helicase_C-like"/>
</dbReference>
<sequence length="2128" mass="239874">MLPGLLANEVTSTLREFIITGYETETWPFAGKFRQLVEEQNDGEAFIKGPYVSISLPFAKANNRLDLFPGFKTQNAPYVHQERAWQRLRSDGDAVSTLIATGTGSGKTECFLYPLLHHCQQTPARGVKAIVIYPMNALAGDQAKRFAKVISEAPDLRGRVRVGLFVGGGDRSAQKSMGPDSVITCKETLRDDPPDILLTNYKMLDFLLMRPKDQPLWQHNTPDLLRYLIVDELHTFDGAQGSDLAMLIRRLRARLNTDKHQLICAGTSATLGNEEQGSEDQKGELAQYAHDVFDADFDVNSIIGEQRQSLEEFAPPSTIYVLDNAFQAEQLDFNTYPSIEAYLSAQYRLFFNKDPEFDMTTLEGRVALGDQLRLHALTKNVLQAASSKPVSLHDLLPLIQNLVPAHLKHQLPSVLLSMLSLLAHARGNNYEGEPFVTLRLQLWARELRRIVSRLGDDTERFPVNLQFADDLKKDQQQLFLPLVQCSECHTTAWLTRVNEGKSQVDTDLRAIYNGFFAKNRQIKVLLPVREGEAAPSSKGQRKYVCASCGNLQLSHTQCTCCLEETMIDVFEPNLNKEVRRGGVPTVESQRKCPVCEANNSLLVFGARAASLSAVAVHTMYAARCNDDKKLIAFSDSVQDAAHRAGFFAGRTWHNNIRMAMAKCLHHHNVEMPLTKFYEMLPEFWLENSDNPDSMEPLRYIAEFIAPNMMWVSDYQALDKSGRLDKPGNLIRDINRRLVWEVLAEFGIRSQIGRSLSRTGVAALGWSSSLVDHAADSACGNAREQLGLSLDTASVRHMLWGIALRMRRQGAILHSYLEGYVAKGGDWYLLSEKHMPFMPRHGAYSSLPRFPASKAEKKLECLTSNGEAGWYRSWVKGLLGLTQLVDNKQVDDLLTTLMDSLESSGLVLSRITDKQNRVWALNPERLFVTTELASLECVPESGNDHQEKEAFGRWPVPAQWVSHFEGMPSLDIGLKVRYRQNLSPRRSLYRRFYLEGEIKRVIAHEHTGLLERDYRENLERRFIHGNHPWDINLLSATPTLEMGIDIGDLSSVLLCSVPPAQANYLQRAGRGGRKDGNSFVLTLANGVPHDLYFYADPINMLAGKIESPAIFLNASMVLRRQLLAYCFDQWAVKSQGAHTIPASMQPVIDAVENHDLKRFPYTLIDFSEKHRDELWEGFSLLLSDKVDETTRAKLKRYVTGGGATDDDSLGYFLLTNLKRMVDDRKILTRQTGVLQKEVKKLEAMPGDDSISDQLKKMLSELSGLRRLKAELNKKATFNYFTDEGLLPNYAFPEEGATLQSVIYRRSNKDEAAEGAKAEYTAILFEYMRPAQAALSELAPESKFYANNRKVEIERVEMAQGKNLEQWRLCPSCSHSQEILGLDNETQCPRCGDPMWANVSQKKAMLRLRQVYANTSERDAVLADDSDDREPVFFAKQMLIDFEPEDVTLAYALKTETRPFGFEFIRKATFREINFGRHGGEDQGTHVAGKELTRPGFRVCRECGMVQKPRSQPKHMFNCKLGKANDESAIIDCLYLYRDFQSEAIRILLPRLATGGTEEQVHSFVAALQLGLKLKFGGKVDHLNITSYDEPIPGSNDRCYFIVLFDSVPGGTGYLHELLLSAENIRELLRLSKDRMADCFCQNYPDLDGCYRCLYAYRNSYGMENTSRHVALEMLADILDDAIALEAVDSLSKIKRNPWVDSELEARFADALKSLNKTPALNGIRVRVSKDIVNGKSGYALDVGEYSYKLEPQVDVSVGMVNQYPSRPDFVIRSDRDSLAFKPVAVFLDGYTYHKDIVHEDLLKRQALVQSGEYLVWSLTWHDINQVFAGSQAKIPNVLMESIDSAPWSFINKVAESQGLGQHHPIAQLSPLHMLVEYLRKPDVEQWSQIATLRALCWLDTAVMQDKTLHNELTESARVWPSQFHDRLPNPALFVGSRVFSSEGKRLRVWVAGGEDAIRSLDASELVLMVELERTDTSTDEAQLDWQKLLQLVNIGQFLPNFFAATKKELVLGGYVNLQWHGMAFEMPETPVEDEWQSVVSDVDQELTGWAEKLKSSGIQKPEVGYELESAEGEVIGEAELAWPELSVAVLLIYQAEECESAFVSRGWAVFKPGDEQTIESLVDKIGSMQ</sequence>
<dbReference type="GO" id="GO:0036297">
    <property type="term" value="P:interstrand cross-link repair"/>
    <property type="evidence" value="ECO:0007669"/>
    <property type="project" value="TreeGrafter"/>
</dbReference>
<keyword evidence="1" id="KW-0547">Nucleotide-binding</keyword>
<organism evidence="5">
    <name type="scientific">hydrothermal vent metagenome</name>
    <dbReference type="NCBI Taxonomy" id="652676"/>
    <lineage>
        <taxon>unclassified sequences</taxon>
        <taxon>metagenomes</taxon>
        <taxon>ecological metagenomes</taxon>
    </lineage>
</organism>
<dbReference type="Gene3D" id="3.40.50.300">
    <property type="entry name" value="P-loop containing nucleotide triphosphate hydrolases"/>
    <property type="match status" value="2"/>
</dbReference>
<dbReference type="PANTHER" id="PTHR47957">
    <property type="entry name" value="ATP-DEPENDENT HELICASE HRQ1"/>
    <property type="match status" value="1"/>
</dbReference>
<dbReference type="GO" id="GO:0006289">
    <property type="term" value="P:nucleotide-excision repair"/>
    <property type="evidence" value="ECO:0007669"/>
    <property type="project" value="TreeGrafter"/>
</dbReference>
<dbReference type="Pfam" id="PF00270">
    <property type="entry name" value="DEAD"/>
    <property type="match status" value="1"/>
</dbReference>
<dbReference type="PROSITE" id="PS51194">
    <property type="entry name" value="HELICASE_CTER"/>
    <property type="match status" value="1"/>
</dbReference>
<dbReference type="SMART" id="SM00487">
    <property type="entry name" value="DEXDc"/>
    <property type="match status" value="1"/>
</dbReference>
<feature type="domain" description="Helicase C-terminal" evidence="4">
    <location>
        <begin position="965"/>
        <end position="1123"/>
    </location>
</feature>
<keyword evidence="5" id="KW-0347">Helicase</keyword>
<dbReference type="PROSITE" id="PS51192">
    <property type="entry name" value="HELICASE_ATP_BIND_1"/>
    <property type="match status" value="1"/>
</dbReference>
<keyword evidence="5" id="KW-0378">Hydrolase</keyword>
<reference evidence="5" key="1">
    <citation type="submission" date="2018-06" db="EMBL/GenBank/DDBJ databases">
        <authorList>
            <person name="Zhirakovskaya E."/>
        </authorList>
    </citation>
    <scope>NUCLEOTIDE SEQUENCE</scope>
</reference>
<accession>A0A3B1A213</accession>
<dbReference type="InterPro" id="IPR011545">
    <property type="entry name" value="DEAD/DEAH_box_helicase_dom"/>
</dbReference>
<feature type="domain" description="Helicase ATP-binding" evidence="3">
    <location>
        <begin position="88"/>
        <end position="289"/>
    </location>
</feature>
<evidence type="ECO:0000259" key="4">
    <source>
        <dbReference type="PROSITE" id="PS51194"/>
    </source>
</evidence>
<dbReference type="Pfam" id="PF00271">
    <property type="entry name" value="Helicase_C"/>
    <property type="match status" value="1"/>
</dbReference>
<dbReference type="SMART" id="SM00490">
    <property type="entry name" value="HELICc"/>
    <property type="match status" value="1"/>
</dbReference>
<dbReference type="EMBL" id="UOFP01000197">
    <property type="protein sequence ID" value="VAW87754.1"/>
    <property type="molecule type" value="Genomic_DNA"/>
</dbReference>
<dbReference type="GO" id="GO:0005634">
    <property type="term" value="C:nucleus"/>
    <property type="evidence" value="ECO:0007669"/>
    <property type="project" value="TreeGrafter"/>
</dbReference>
<evidence type="ECO:0000256" key="1">
    <source>
        <dbReference type="ARBA" id="ARBA00022741"/>
    </source>
</evidence>
<dbReference type="GO" id="GO:0005524">
    <property type="term" value="F:ATP binding"/>
    <property type="evidence" value="ECO:0007669"/>
    <property type="project" value="UniProtKB-KW"/>
</dbReference>
<keyword evidence="2" id="KW-0067">ATP-binding</keyword>
<dbReference type="GO" id="GO:0003676">
    <property type="term" value="F:nucleic acid binding"/>
    <property type="evidence" value="ECO:0007669"/>
    <property type="project" value="InterPro"/>
</dbReference>